<dbReference type="Pfam" id="PF00482">
    <property type="entry name" value="T2SSF"/>
    <property type="match status" value="1"/>
</dbReference>
<feature type="transmembrane region" description="Helical" evidence="6">
    <location>
        <begin position="393"/>
        <end position="411"/>
    </location>
</feature>
<evidence type="ECO:0000256" key="3">
    <source>
        <dbReference type="ARBA" id="ARBA00022692"/>
    </source>
</evidence>
<dbReference type="AlphaFoldDB" id="A5YS56"/>
<feature type="transmembrane region" description="Helical" evidence="6">
    <location>
        <begin position="119"/>
        <end position="149"/>
    </location>
</feature>
<feature type="transmembrane region" description="Helical" evidence="6">
    <location>
        <begin position="656"/>
        <end position="673"/>
    </location>
</feature>
<comment type="subcellular location">
    <subcellularLocation>
        <location evidence="1">Cell membrane</location>
        <topology evidence="1">Multi-pass membrane protein</topology>
    </subcellularLocation>
</comment>
<dbReference type="GO" id="GO:0005886">
    <property type="term" value="C:plasma membrane"/>
    <property type="evidence" value="ECO:0007669"/>
    <property type="project" value="UniProtKB-SubCell"/>
</dbReference>
<name>A5YS56_9EURY</name>
<reference evidence="8" key="1">
    <citation type="journal article" date="2007" name="ISME J.">
        <title>Genomic plasticity in prokaryotes: the case of the square haloarchaeon.</title>
        <authorList>
            <person name="Cuadros-Orellana S."/>
            <person name="Martin-Cuadrado A.B."/>
            <person name="Legault B."/>
            <person name="D'Auria G."/>
            <person name="Zhaxybayeva O."/>
            <person name="Papke R.T."/>
            <person name="Rodriguez-Valera F."/>
        </authorList>
    </citation>
    <scope>NUCLEOTIDE SEQUENCE</scope>
</reference>
<evidence type="ECO:0000256" key="4">
    <source>
        <dbReference type="ARBA" id="ARBA00022989"/>
    </source>
</evidence>
<evidence type="ECO:0000256" key="1">
    <source>
        <dbReference type="ARBA" id="ARBA00004651"/>
    </source>
</evidence>
<evidence type="ECO:0000259" key="7">
    <source>
        <dbReference type="Pfam" id="PF00482"/>
    </source>
</evidence>
<dbReference type="EMBL" id="EF583984">
    <property type="protein sequence ID" value="ABQ75813.1"/>
    <property type="molecule type" value="Genomic_DNA"/>
</dbReference>
<dbReference type="InterPro" id="IPR018076">
    <property type="entry name" value="T2SS_GspF_dom"/>
</dbReference>
<feature type="transmembrane region" description="Helical" evidence="6">
    <location>
        <begin position="278"/>
        <end position="301"/>
    </location>
</feature>
<accession>A5YS56</accession>
<feature type="transmembrane region" description="Helical" evidence="6">
    <location>
        <begin position="575"/>
        <end position="601"/>
    </location>
</feature>
<evidence type="ECO:0000313" key="8">
    <source>
        <dbReference type="EMBL" id="ABQ75813.1"/>
    </source>
</evidence>
<evidence type="ECO:0000256" key="2">
    <source>
        <dbReference type="ARBA" id="ARBA00022475"/>
    </source>
</evidence>
<feature type="transmembrane region" description="Helical" evidence="6">
    <location>
        <begin position="71"/>
        <end position="99"/>
    </location>
</feature>
<dbReference type="PANTHER" id="PTHR35402">
    <property type="entry name" value="INTEGRAL MEMBRANE PROTEIN-RELATED"/>
    <property type="match status" value="1"/>
</dbReference>
<keyword evidence="2" id="KW-1003">Cell membrane</keyword>
<feature type="transmembrane region" description="Helical" evidence="6">
    <location>
        <begin position="431"/>
        <end position="452"/>
    </location>
</feature>
<evidence type="ECO:0000256" key="6">
    <source>
        <dbReference type="SAM" id="Phobius"/>
    </source>
</evidence>
<feature type="domain" description="Type II secretion system protein GspF" evidence="7">
    <location>
        <begin position="165"/>
        <end position="292"/>
    </location>
</feature>
<keyword evidence="5 6" id="KW-0472">Membrane</keyword>
<evidence type="ECO:0000256" key="5">
    <source>
        <dbReference type="ARBA" id="ARBA00023136"/>
    </source>
</evidence>
<keyword evidence="3 6" id="KW-0812">Transmembrane</keyword>
<sequence>MKSQLKNTQQLNDTLTDLSFTQSFLEASIDKYAYALFGQLFIGNKDSYSDFQRKLNQARIPLSHDVYLSRVLFYSIFSLIVGTLVSIIVPLIIQNYAVYLFEGIPGMETVSTAVSIKPVVVVGLISFLIFGLGGFITTFVGFILSPMYIANERKRKININLPFATTFMYAMSRGSVTIIDVIEAVAEAEDTYGQVSVEFQSIANSIHYSTNDLRSAIKNEIEITPSAKLSELLEDLLNIIDTGSDMDTFFLHRSETYIEESKEEQKQILDQLEVLSEVYIVLFVASPIFVLVINVVMLFLGASNGNILYALAYLAIPLGGGVFTAIVWIISESQTGSISQLDNTDDHIFTTNSYDSEAAKEDKRYSQYKKQKRRKWLKQGLVNSYKTTIERPVYTFIFTIPAAIAAVVFLQENTIAELTHSGFIQHPEVNSLYLLYIPSLIAMIPFVILYELQQRNKKVVLRRIPEAFSTAAESNSQGLMLSDSFDVVAKNSTDYLSSKLQVAINESRWTNSFERALIRFANELEVSRLSRTIKLITKANKLTGDIQGVVKIAAKDVKLMAELDAERVEQSYMQIIVIFVSYLISVCIIVSLNITFIQMLGDSAFQTGSGELDTLGGINSGILQEINLILLHIAMALGVTSGIVGSTMANNDPLKGIKFALILSGIGLFAFLII</sequence>
<protein>
    <submittedName>
        <fullName evidence="8">Transmembrane protein</fullName>
    </submittedName>
</protein>
<keyword evidence="4 6" id="KW-1133">Transmembrane helix</keyword>
<dbReference type="InterPro" id="IPR056569">
    <property type="entry name" value="ArlJ-like"/>
</dbReference>
<dbReference type="PANTHER" id="PTHR35402:SF1">
    <property type="entry name" value="TYPE II SECRETION SYSTEM PROTEIN GSPF DOMAIN-CONTAINING PROTEIN"/>
    <property type="match status" value="1"/>
</dbReference>
<organism evidence="8">
    <name type="scientific">uncultured haloarchaeon</name>
    <dbReference type="NCBI Taxonomy" id="160804"/>
    <lineage>
        <taxon>Archaea</taxon>
        <taxon>Methanobacteriati</taxon>
        <taxon>Methanobacteriota</taxon>
        <taxon>Stenosarchaea group</taxon>
        <taxon>Halobacteria</taxon>
        <taxon>Halobacteriales</taxon>
        <taxon>Halobacteriaceae</taxon>
        <taxon>environmental samples</taxon>
    </lineage>
</organism>
<proteinExistence type="predicted"/>
<feature type="transmembrane region" description="Helical" evidence="6">
    <location>
        <begin position="307"/>
        <end position="330"/>
    </location>
</feature>
<feature type="transmembrane region" description="Helical" evidence="6">
    <location>
        <begin position="621"/>
        <end position="644"/>
    </location>
</feature>